<dbReference type="Proteomes" id="UP000032702">
    <property type="component" value="Unassembled WGS sequence"/>
</dbReference>
<dbReference type="AlphaFoldDB" id="Q08Z09"/>
<feature type="compositionally biased region" description="Basic residues" evidence="1">
    <location>
        <begin position="618"/>
        <end position="639"/>
    </location>
</feature>
<gene>
    <name evidence="2" type="ORF">STIAU_7806</name>
</gene>
<name>Q08Z09_STIAD</name>
<comment type="caution">
    <text evidence="2">The sequence shown here is derived from an EMBL/GenBank/DDBJ whole genome shotgun (WGS) entry which is preliminary data.</text>
</comment>
<organism evidence="2 3">
    <name type="scientific">Stigmatella aurantiaca (strain DW4/3-1)</name>
    <dbReference type="NCBI Taxonomy" id="378806"/>
    <lineage>
        <taxon>Bacteria</taxon>
        <taxon>Pseudomonadati</taxon>
        <taxon>Myxococcota</taxon>
        <taxon>Myxococcia</taxon>
        <taxon>Myxococcales</taxon>
        <taxon>Cystobacterineae</taxon>
        <taxon>Archangiaceae</taxon>
        <taxon>Stigmatella</taxon>
    </lineage>
</organism>
<dbReference type="EMBL" id="AAMD01000074">
    <property type="protein sequence ID" value="EAU65709.1"/>
    <property type="molecule type" value="Genomic_DNA"/>
</dbReference>
<protein>
    <submittedName>
        <fullName evidence="2">Uncharacterized protein</fullName>
    </submittedName>
</protein>
<feature type="compositionally biased region" description="Gly residues" evidence="1">
    <location>
        <begin position="640"/>
        <end position="650"/>
    </location>
</feature>
<feature type="region of interest" description="Disordered" evidence="1">
    <location>
        <begin position="611"/>
        <end position="685"/>
    </location>
</feature>
<evidence type="ECO:0000256" key="1">
    <source>
        <dbReference type="SAM" id="MobiDB-lite"/>
    </source>
</evidence>
<accession>Q08Z09</accession>
<reference evidence="2 3" key="1">
    <citation type="submission" date="2006-04" db="EMBL/GenBank/DDBJ databases">
        <authorList>
            <person name="Nierman W.C."/>
        </authorList>
    </citation>
    <scope>NUCLEOTIDE SEQUENCE [LARGE SCALE GENOMIC DNA]</scope>
    <source>
        <strain evidence="2 3">DW4/3-1</strain>
    </source>
</reference>
<proteinExistence type="predicted"/>
<evidence type="ECO:0000313" key="3">
    <source>
        <dbReference type="Proteomes" id="UP000032702"/>
    </source>
</evidence>
<evidence type="ECO:0000313" key="2">
    <source>
        <dbReference type="EMBL" id="EAU65709.1"/>
    </source>
</evidence>
<sequence>MLVVVERLAVLPHGLVGGGQLEAQCLGGLPDGVRVEQPLPEHPHRLGMLTPHAVKHAEHGDAVQLALLAHAALTRHTELSERIIGQAHFLVGDAQVVVGVHVLGLHHLLQPLLELGEHLLDRVLEVVLRRGSGRAAEVVDLPGQLCRQVERVAALGLLAQGLDGRHRHRLVRLGLLGRRGLSTRLERLQPRHQLAGTGMTREGDHHRLEDFPRLLGQPLIEEEARLVALLGRRLFLIGRSFRRGLRDRLFVLRCVGLIRGRLHGQNSAHHGRGLFRLVRVVQPSWSHHLGLSAERLVLHRQRCHARGNGLVVIPEHRLRGGMLKQMGRGDGGTGGRRLVLIPQGHALQTRLGDDGLIVLGGFLHEVLGGLRPHLGKGLIVLAARHEGLIHEGGRGLVAEHQPLVGQRLTGVVCHRGQHLVVGAIESALARDDRFADQRLVADDRRFMAIVDDLIGVHPGQGGQRQLIPGRLRERVVRRIRDDDLLVVRLDEDGVLAHGLHGRHVLHFLWLQPENHEEGGHLGVGGVLLKDGRQVRLSTLHVRAARAQPQHVEELLGSLRRVPGGDVDVVRLLVRVEVLGIDGEDLPQVLERFVVEPVLDVDVGLREQLGELIPGEPHRSRRGRRNGGGRGPRRGRRRGGGSRNGRGGRGNGSARRSGRGGRSGRRRGGPCRRASGRRGARAGRGLSAPREQIRILRIQLGDLVPDAVGLLSAAVVLMDLGEFLVDGDRLGGLSQPLERLGQHAQRLDVTAIRLEGHLELGQGPLLVTLGEVTGGQLLGESDVLGLERGQALGHALVIIRPGILLEILGRAIELLHGLGRHVLARVQLGQLDPRRHVLGVEVHHPLERVERGLGIARLVVVVGDDLEVGHRLGHQPKLLVEFRQLQVHVQEVRVELEDLLVEGNGLQEEAIRGVALGDLGEEVRGLDVVVLLLVQLAHLLEDPHVLRVGFQNLLVLLDGLVIGALRDELRGGFDDLVLVHRAGLPTRLTP</sequence>
<feature type="compositionally biased region" description="Basic residues" evidence="1">
    <location>
        <begin position="655"/>
        <end position="680"/>
    </location>
</feature>